<dbReference type="GO" id="GO:0050661">
    <property type="term" value="F:NADP binding"/>
    <property type="evidence" value="ECO:0007669"/>
    <property type="project" value="InterPro"/>
</dbReference>
<dbReference type="PANTHER" id="PTHR37850">
    <property type="entry name" value="STRU PROTEIN"/>
    <property type="match status" value="1"/>
</dbReference>
<dbReference type="Pfam" id="PF08666">
    <property type="entry name" value="SAF"/>
    <property type="match status" value="1"/>
</dbReference>
<dbReference type="InterPro" id="IPR036291">
    <property type="entry name" value="NAD(P)-bd_dom_sf"/>
</dbReference>
<dbReference type="InterPro" id="IPR005106">
    <property type="entry name" value="Asp/hSer_DH_NAD-bd"/>
</dbReference>
<comment type="caution">
    <text evidence="2">The sequence shown here is derived from an EMBL/GenBank/DDBJ whole genome shotgun (WGS) entry which is preliminary data.</text>
</comment>
<evidence type="ECO:0000259" key="1">
    <source>
        <dbReference type="SMART" id="SM00858"/>
    </source>
</evidence>
<dbReference type="Pfam" id="PF03447">
    <property type="entry name" value="NAD_binding_3"/>
    <property type="match status" value="1"/>
</dbReference>
<dbReference type="AlphaFoldDB" id="A0A2N4U7T8"/>
<dbReference type="OrthoDB" id="9777844at2"/>
<name>A0A2N4U7T8_9BURK</name>
<organism evidence="2 3">
    <name type="scientific">Pollutimonas subterranea</name>
    <dbReference type="NCBI Taxonomy" id="2045210"/>
    <lineage>
        <taxon>Bacteria</taxon>
        <taxon>Pseudomonadati</taxon>
        <taxon>Pseudomonadota</taxon>
        <taxon>Betaproteobacteria</taxon>
        <taxon>Burkholderiales</taxon>
        <taxon>Alcaligenaceae</taxon>
        <taxon>Pollutimonas</taxon>
    </lineage>
</organism>
<protein>
    <submittedName>
        <fullName evidence="2">Flagellar biosynthesis protein FlgA</fullName>
    </submittedName>
</protein>
<dbReference type="SUPFAM" id="SSF51735">
    <property type="entry name" value="NAD(P)-binding Rossmann-fold domains"/>
    <property type="match status" value="1"/>
</dbReference>
<dbReference type="GO" id="GO:0016491">
    <property type="term" value="F:oxidoreductase activity"/>
    <property type="evidence" value="ECO:0007669"/>
    <property type="project" value="InterPro"/>
</dbReference>
<accession>A0A2N4U7T8</accession>
<dbReference type="RefSeq" id="WP_102073024.1">
    <property type="nucleotide sequence ID" value="NZ_PDNW01000003.1"/>
</dbReference>
<feature type="domain" description="SAF" evidence="1">
    <location>
        <begin position="361"/>
        <end position="426"/>
    </location>
</feature>
<dbReference type="Proteomes" id="UP000234190">
    <property type="component" value="Unassembled WGS sequence"/>
</dbReference>
<proteinExistence type="predicted"/>
<reference evidence="2 3" key="1">
    <citation type="submission" date="2017-10" db="EMBL/GenBank/DDBJ databases">
        <title>Two draft genome sequences of Pusillimonas sp. strains isolated from a nitrate- and radionuclide-contaminated groundwater in Russia.</title>
        <authorList>
            <person name="Grouzdev D.S."/>
            <person name="Tourova T.P."/>
            <person name="Goeva M.A."/>
            <person name="Babich T.L."/>
            <person name="Sokolova D.S."/>
            <person name="Abdullin R."/>
            <person name="Poltaraus A.B."/>
            <person name="Toshchakov S.V."/>
            <person name="Nazina T.N."/>
        </authorList>
    </citation>
    <scope>NUCLEOTIDE SEQUENCE [LARGE SCALE GENOMIC DNA]</scope>
    <source>
        <strain evidence="2 3">JR1/69-3-13</strain>
    </source>
</reference>
<dbReference type="Gene3D" id="3.40.50.720">
    <property type="entry name" value="NAD(P)-binding Rossmann-like Domain"/>
    <property type="match status" value="1"/>
</dbReference>
<dbReference type="Pfam" id="PF21135">
    <property type="entry name" value="DRL_cat"/>
    <property type="match status" value="1"/>
</dbReference>
<gene>
    <name evidence="2" type="ORF">CR159_05630</name>
</gene>
<dbReference type="CDD" id="cd11616">
    <property type="entry name" value="SAF_DH_OX_like"/>
    <property type="match status" value="1"/>
</dbReference>
<keyword evidence="3" id="KW-1185">Reference proteome</keyword>
<dbReference type="EMBL" id="PDNW01000003">
    <property type="protein sequence ID" value="PLC51072.1"/>
    <property type="molecule type" value="Genomic_DNA"/>
</dbReference>
<sequence length="447" mass="48018">MSLYAQLQQRAATNNPIRIGLIGAGKFGSMYLAQIPRTPGVHLVGIADLSPDAARQNLARVGWKPEQCQAASAQVALSTGGTWITDDWRALVSLPQIDVIVECTGNPVAAVEHCLEAFAQGKHVVNVTVEADAFCGPLLASRAAKAGVIYSMAFGDQPALICDLVDWARTCGFPVVAAGRGHKWLPHYSESTPETVWGYYGLSPEQAQRGGLNPKMFNSFLDGSKPSIESCAVANATGLSVPSNGLQYPPASIEDIPFVTRPVSEGGVLERKGMVEVVSSLEANGRRIPYDIRMGVWVTIEAETDYIKNCFEEYNAHTDPTGRYFTLYKRWHLIGLEVGMSVASVALRGEATGVAAAWTADVVATAKRDLQAGEILDGEGGYTVWGKLLPVETSQRLGGLPLGLAHNVKLLRPVKKGQCVSWDDVAIDTTTAAYTLRKSMELLSKSD</sequence>
<keyword evidence="2" id="KW-0966">Cell projection</keyword>
<dbReference type="SMART" id="SM00858">
    <property type="entry name" value="SAF"/>
    <property type="match status" value="1"/>
</dbReference>
<evidence type="ECO:0000313" key="2">
    <source>
        <dbReference type="EMBL" id="PLC51072.1"/>
    </source>
</evidence>
<keyword evidence="2" id="KW-0969">Cilium</keyword>
<keyword evidence="2" id="KW-0282">Flagellum</keyword>
<dbReference type="PANTHER" id="PTHR37850:SF3">
    <property type="entry name" value="BLR7815 PROTEIN"/>
    <property type="match status" value="1"/>
</dbReference>
<dbReference type="InterPro" id="IPR048423">
    <property type="entry name" value="DRL_cat"/>
</dbReference>
<dbReference type="InterPro" id="IPR013974">
    <property type="entry name" value="SAF"/>
</dbReference>
<evidence type="ECO:0000313" key="3">
    <source>
        <dbReference type="Proteomes" id="UP000234190"/>
    </source>
</evidence>